<dbReference type="AlphaFoldDB" id="A0A9W4X6U5"/>
<comment type="caution">
    <text evidence="1">The sequence shown here is derived from an EMBL/GenBank/DDBJ whole genome shotgun (WGS) entry which is preliminary data.</text>
</comment>
<organism evidence="1 2">
    <name type="scientific">Funneliformis geosporum</name>
    <dbReference type="NCBI Taxonomy" id="1117311"/>
    <lineage>
        <taxon>Eukaryota</taxon>
        <taxon>Fungi</taxon>
        <taxon>Fungi incertae sedis</taxon>
        <taxon>Mucoromycota</taxon>
        <taxon>Glomeromycotina</taxon>
        <taxon>Glomeromycetes</taxon>
        <taxon>Glomerales</taxon>
        <taxon>Glomeraceae</taxon>
        <taxon>Funneliformis</taxon>
    </lineage>
</organism>
<sequence length="88" mass="10973">PLFLNRMQLDRYNEELQLVFEFHGQQYYTLNSMFHRRGDIDLDEQKSRDQKKWNIYKEQDICLIEMSYTCDLFPYIKYMLIEKEFLNS</sequence>
<proteinExistence type="predicted"/>
<accession>A0A9W4X6U5</accession>
<keyword evidence="2" id="KW-1185">Reference proteome</keyword>
<dbReference type="OrthoDB" id="2367136at2759"/>
<protein>
    <submittedName>
        <fullName evidence="1">18629_t:CDS:1</fullName>
    </submittedName>
</protein>
<evidence type="ECO:0000313" key="2">
    <source>
        <dbReference type="Proteomes" id="UP001153678"/>
    </source>
</evidence>
<evidence type="ECO:0000313" key="1">
    <source>
        <dbReference type="EMBL" id="CAI2190792.1"/>
    </source>
</evidence>
<dbReference type="EMBL" id="CAMKVN010006851">
    <property type="protein sequence ID" value="CAI2190792.1"/>
    <property type="molecule type" value="Genomic_DNA"/>
</dbReference>
<reference evidence="1" key="1">
    <citation type="submission" date="2022-08" db="EMBL/GenBank/DDBJ databases">
        <authorList>
            <person name="Kallberg Y."/>
            <person name="Tangrot J."/>
            <person name="Rosling A."/>
        </authorList>
    </citation>
    <scope>NUCLEOTIDE SEQUENCE</scope>
    <source>
        <strain evidence="1">Wild A</strain>
    </source>
</reference>
<gene>
    <name evidence="1" type="ORF">FWILDA_LOCUS14752</name>
</gene>
<feature type="non-terminal residue" evidence="1">
    <location>
        <position position="1"/>
    </location>
</feature>
<dbReference type="Proteomes" id="UP001153678">
    <property type="component" value="Unassembled WGS sequence"/>
</dbReference>
<name>A0A9W4X6U5_9GLOM</name>